<dbReference type="PANTHER" id="PTHR12875">
    <property type="entry name" value="GOLGI TO ER TRAFFIC PROTEIN 4 HOMOLOG"/>
    <property type="match status" value="1"/>
</dbReference>
<dbReference type="FunFam" id="1.25.40.10:FF:000060">
    <property type="entry name" value="Golgi to ER traffic protein 4 homolog"/>
    <property type="match status" value="1"/>
</dbReference>
<organism evidence="5 6">
    <name type="scientific">Schistosoma rodhaini</name>
    <dbReference type="NCBI Taxonomy" id="6188"/>
    <lineage>
        <taxon>Eukaryota</taxon>
        <taxon>Metazoa</taxon>
        <taxon>Spiralia</taxon>
        <taxon>Lophotrochozoa</taxon>
        <taxon>Platyhelminthes</taxon>
        <taxon>Trematoda</taxon>
        <taxon>Digenea</taxon>
        <taxon>Strigeidida</taxon>
        <taxon>Schistosomatoidea</taxon>
        <taxon>Schistosomatidae</taxon>
        <taxon>Schistosoma</taxon>
    </lineage>
</organism>
<dbReference type="GO" id="GO:0071818">
    <property type="term" value="C:BAT3 complex"/>
    <property type="evidence" value="ECO:0007669"/>
    <property type="project" value="TreeGrafter"/>
</dbReference>
<evidence type="ECO:0000256" key="3">
    <source>
        <dbReference type="ARBA" id="ARBA00022448"/>
    </source>
</evidence>
<dbReference type="WBParaSite" id="SRDH1_78370.2">
    <property type="protein sequence ID" value="SRDH1_78370.2"/>
    <property type="gene ID" value="SRDH1_78370"/>
</dbReference>
<comment type="similarity">
    <text evidence="2">Belongs to the GET4 family.</text>
</comment>
<name>A0AA85G3Z2_9TREM</name>
<sequence length="346" mass="39856">MCNSPKSMLPGITALLNFVPMSTAELKLSKLDQRLKVAVSERRFYEAHQLYKTINFRCMMRKNYQEALKYLKLGSEFLLDNEQWESGTELACLVLDVYSQSETVLTESHLDEICELLIRMCPGEERTRFVHKALHLLQKQKDLLAVFNGYLARVLWQEGSFSEARLRIMLSSNGYAAGVFLVALHQRYGLRSEIDLFLAQAVLQFLCMKQISVAILTFYTYTRRHPRLEPGPPFADFPLLNFLWFLMLAIEKKCSLAVFSVLCEKYSPQLNRDSSYLKYLDKIGQLYFGVKPPANEMNNFFSRIMQMFSDGDKMEDSVSSDDVGRYALNGSTDVNSPEEMCFEDVD</sequence>
<evidence type="ECO:0000256" key="1">
    <source>
        <dbReference type="ARBA" id="ARBA00004514"/>
    </source>
</evidence>
<comment type="subcellular location">
    <subcellularLocation>
        <location evidence="1">Cytoplasm</location>
        <location evidence="1">Cytosol</location>
    </subcellularLocation>
</comment>
<dbReference type="InterPro" id="IPR011990">
    <property type="entry name" value="TPR-like_helical_dom_sf"/>
</dbReference>
<dbReference type="Pfam" id="PF04190">
    <property type="entry name" value="GET4"/>
    <property type="match status" value="1"/>
</dbReference>
<keyword evidence="4" id="KW-0963">Cytoplasm</keyword>
<evidence type="ECO:0000256" key="2">
    <source>
        <dbReference type="ARBA" id="ARBA00005351"/>
    </source>
</evidence>
<evidence type="ECO:0000313" key="5">
    <source>
        <dbReference type="Proteomes" id="UP000050792"/>
    </source>
</evidence>
<evidence type="ECO:0000256" key="4">
    <source>
        <dbReference type="ARBA" id="ARBA00022490"/>
    </source>
</evidence>
<keyword evidence="5" id="KW-1185">Reference proteome</keyword>
<dbReference type="InterPro" id="IPR007317">
    <property type="entry name" value="GET4"/>
</dbReference>
<dbReference type="Gene3D" id="1.25.40.10">
    <property type="entry name" value="Tetratricopeptide repeat domain"/>
    <property type="match status" value="1"/>
</dbReference>
<evidence type="ECO:0000313" key="6">
    <source>
        <dbReference type="WBParaSite" id="SRDH1_78370.2"/>
    </source>
</evidence>
<reference evidence="6" key="2">
    <citation type="submission" date="2023-11" db="UniProtKB">
        <authorList>
            <consortium name="WormBaseParasite"/>
        </authorList>
    </citation>
    <scope>IDENTIFICATION</scope>
</reference>
<dbReference type="AlphaFoldDB" id="A0AA85G3Z2"/>
<dbReference type="PANTHER" id="PTHR12875:SF0">
    <property type="entry name" value="GOLGI TO ER TRAFFIC PROTEIN 4 HOMOLOG"/>
    <property type="match status" value="1"/>
</dbReference>
<dbReference type="GO" id="GO:0045048">
    <property type="term" value="P:protein insertion into ER membrane"/>
    <property type="evidence" value="ECO:0007669"/>
    <property type="project" value="InterPro"/>
</dbReference>
<dbReference type="Proteomes" id="UP000050792">
    <property type="component" value="Unassembled WGS sequence"/>
</dbReference>
<protein>
    <submittedName>
        <fullName evidence="6">Golgi to er traffic protein 4</fullName>
    </submittedName>
</protein>
<reference evidence="5" key="1">
    <citation type="submission" date="2022-06" db="EMBL/GenBank/DDBJ databases">
        <authorList>
            <person name="Berger JAMES D."/>
            <person name="Berger JAMES D."/>
        </authorList>
    </citation>
    <scope>NUCLEOTIDE SEQUENCE [LARGE SCALE GENOMIC DNA]</scope>
</reference>
<keyword evidence="3" id="KW-0813">Transport</keyword>
<proteinExistence type="inferred from homology"/>
<accession>A0AA85G3Z2</accession>